<dbReference type="STRING" id="1246626.BleG1_0122"/>
<protein>
    <submittedName>
        <fullName evidence="2">Acetyltransferase</fullName>
    </submittedName>
</protein>
<dbReference type="AlphaFoldDB" id="A0A060LRE4"/>
<gene>
    <name evidence="2" type="ORF">BleG1_0122</name>
</gene>
<evidence type="ECO:0000313" key="2">
    <source>
        <dbReference type="EMBL" id="AIC92737.1"/>
    </source>
</evidence>
<sequence length="271" mass="30261">MSIMSKALAVQLETSEIDMLHSRLSEIQKMKGNPMNVDIQTFGNATAFTVKNIPGPSFNTVKGLKDGDEDQLDKIVHFYKQKKIPIRFELTPAHTSSDLLTSLNEAGFFHNGFHTTLYAPLVNTIETHNELTEELITVRTLRKDEFDTYAKIYTKGFQMPASLTAGIAQNNKILHHLKNWGFYIASYQNEPAGIGVLFTKDGVATLAAAATFPHLRKKGIHSALIKHRIYQAQRQRCQFIVGQATFGSSSQNNMERAGLSIAYTKAIWVGK</sequence>
<organism evidence="2 3">
    <name type="scientific">Shouchella lehensis G1</name>
    <dbReference type="NCBI Taxonomy" id="1246626"/>
    <lineage>
        <taxon>Bacteria</taxon>
        <taxon>Bacillati</taxon>
        <taxon>Bacillota</taxon>
        <taxon>Bacilli</taxon>
        <taxon>Bacillales</taxon>
        <taxon>Bacillaceae</taxon>
        <taxon>Shouchella</taxon>
    </lineage>
</organism>
<dbReference type="KEGG" id="ble:BleG1_0122"/>
<dbReference type="Gene3D" id="3.40.630.30">
    <property type="match status" value="1"/>
</dbReference>
<accession>A0A060LRE4</accession>
<dbReference type="Pfam" id="PF00583">
    <property type="entry name" value="Acetyltransf_1"/>
    <property type="match status" value="1"/>
</dbReference>
<dbReference type="PROSITE" id="PS51186">
    <property type="entry name" value="GNAT"/>
    <property type="match status" value="1"/>
</dbReference>
<dbReference type="Proteomes" id="UP000027142">
    <property type="component" value="Chromosome"/>
</dbReference>
<dbReference type="SUPFAM" id="SSF55729">
    <property type="entry name" value="Acyl-CoA N-acyltransferases (Nat)"/>
    <property type="match status" value="1"/>
</dbReference>
<dbReference type="GO" id="GO:0016747">
    <property type="term" value="F:acyltransferase activity, transferring groups other than amino-acyl groups"/>
    <property type="evidence" value="ECO:0007669"/>
    <property type="project" value="InterPro"/>
</dbReference>
<dbReference type="InterPro" id="IPR016181">
    <property type="entry name" value="Acyl_CoA_acyltransferase"/>
</dbReference>
<evidence type="ECO:0000313" key="3">
    <source>
        <dbReference type="Proteomes" id="UP000027142"/>
    </source>
</evidence>
<dbReference type="InterPro" id="IPR000182">
    <property type="entry name" value="GNAT_dom"/>
</dbReference>
<reference evidence="2 3" key="1">
    <citation type="journal article" date="2014" name="Gene">
        <title>A comparative genomic analysis of the alkalitolerant soil bacterium Bacillus lehensis G1.</title>
        <authorList>
            <person name="Noor Y.M."/>
            <person name="Samsulrizal N.H."/>
            <person name="Jema'on N.A."/>
            <person name="Low K.O."/>
            <person name="Ramli A.N."/>
            <person name="Alias N.I."/>
            <person name="Damis S.I."/>
            <person name="Fuzi S.F."/>
            <person name="Isa M.N."/>
            <person name="Murad A.M."/>
            <person name="Raih M.F."/>
            <person name="Bakar F.D."/>
            <person name="Najimudin N."/>
            <person name="Mahadi N.M."/>
            <person name="Illias R.M."/>
        </authorList>
    </citation>
    <scope>NUCLEOTIDE SEQUENCE [LARGE SCALE GENOMIC DNA]</scope>
    <source>
        <strain evidence="2 3">G1</strain>
    </source>
</reference>
<name>A0A060LRE4_9BACI</name>
<dbReference type="HOGENOM" id="CLU_065178_1_0_9"/>
<dbReference type="eggNOG" id="COG0456">
    <property type="taxonomic scope" value="Bacteria"/>
</dbReference>
<dbReference type="RefSeq" id="WP_038475933.1">
    <property type="nucleotide sequence ID" value="NZ_CP003923.1"/>
</dbReference>
<dbReference type="OrthoDB" id="2350893at2"/>
<keyword evidence="3" id="KW-1185">Reference proteome</keyword>
<evidence type="ECO:0000259" key="1">
    <source>
        <dbReference type="PROSITE" id="PS51186"/>
    </source>
</evidence>
<dbReference type="EMBL" id="CP003923">
    <property type="protein sequence ID" value="AIC92737.1"/>
    <property type="molecule type" value="Genomic_DNA"/>
</dbReference>
<feature type="domain" description="N-acetyltransferase" evidence="1">
    <location>
        <begin position="136"/>
        <end position="271"/>
    </location>
</feature>
<dbReference type="PATRIC" id="fig|1246626.3.peg.113"/>
<proteinExistence type="predicted"/>
<keyword evidence="2" id="KW-0808">Transferase</keyword>